<evidence type="ECO:0000313" key="1">
    <source>
        <dbReference type="EMBL" id="CAK7323449.1"/>
    </source>
</evidence>
<name>A0AAV1QR21_9ROSI</name>
<dbReference type="AlphaFoldDB" id="A0AAV1QR21"/>
<dbReference type="Proteomes" id="UP001314170">
    <property type="component" value="Unassembled WGS sequence"/>
</dbReference>
<protein>
    <submittedName>
        <fullName evidence="1">Uncharacterized protein</fullName>
    </submittedName>
</protein>
<keyword evidence="2" id="KW-1185">Reference proteome</keyword>
<comment type="caution">
    <text evidence="1">The sequence shown here is derived from an EMBL/GenBank/DDBJ whole genome shotgun (WGS) entry which is preliminary data.</text>
</comment>
<gene>
    <name evidence="1" type="ORF">DCAF_LOCUS1078</name>
</gene>
<sequence>MFFILHFSDGESDPLSSFGLPILRAPDSDPLSVFLRFDFVSGVIMRVSVDFAQTQGPLNFAVEDNVYRAIRGEPGGIKYITNYSSGQAKAKGFIDVLFLDATELAKV</sequence>
<reference evidence="1 2" key="1">
    <citation type="submission" date="2024-01" db="EMBL/GenBank/DDBJ databases">
        <authorList>
            <person name="Waweru B."/>
        </authorList>
    </citation>
    <scope>NUCLEOTIDE SEQUENCE [LARGE SCALE GENOMIC DNA]</scope>
</reference>
<dbReference type="EMBL" id="CAWUPB010000122">
    <property type="protein sequence ID" value="CAK7323449.1"/>
    <property type="molecule type" value="Genomic_DNA"/>
</dbReference>
<organism evidence="1 2">
    <name type="scientific">Dovyalis caffra</name>
    <dbReference type="NCBI Taxonomy" id="77055"/>
    <lineage>
        <taxon>Eukaryota</taxon>
        <taxon>Viridiplantae</taxon>
        <taxon>Streptophyta</taxon>
        <taxon>Embryophyta</taxon>
        <taxon>Tracheophyta</taxon>
        <taxon>Spermatophyta</taxon>
        <taxon>Magnoliopsida</taxon>
        <taxon>eudicotyledons</taxon>
        <taxon>Gunneridae</taxon>
        <taxon>Pentapetalae</taxon>
        <taxon>rosids</taxon>
        <taxon>fabids</taxon>
        <taxon>Malpighiales</taxon>
        <taxon>Salicaceae</taxon>
        <taxon>Flacourtieae</taxon>
        <taxon>Dovyalis</taxon>
    </lineage>
</organism>
<proteinExistence type="predicted"/>
<accession>A0AAV1QR21</accession>
<evidence type="ECO:0000313" key="2">
    <source>
        <dbReference type="Proteomes" id="UP001314170"/>
    </source>
</evidence>